<evidence type="ECO:0000313" key="3">
    <source>
        <dbReference type="Proteomes" id="UP000830542"/>
    </source>
</evidence>
<dbReference type="InterPro" id="IPR044855">
    <property type="entry name" value="CoA-Trfase_III_dom3_sf"/>
</dbReference>
<organism evidence="1 4">
    <name type="scientific">Halococcus dombrowskii</name>
    <dbReference type="NCBI Taxonomy" id="179637"/>
    <lineage>
        <taxon>Archaea</taxon>
        <taxon>Methanobacteriati</taxon>
        <taxon>Methanobacteriota</taxon>
        <taxon>Stenosarchaea group</taxon>
        <taxon>Halobacteria</taxon>
        <taxon>Halobacteriales</taxon>
        <taxon>Halococcaceae</taxon>
        <taxon>Halococcus</taxon>
    </lineage>
</organism>
<dbReference type="GO" id="GO:0016740">
    <property type="term" value="F:transferase activity"/>
    <property type="evidence" value="ECO:0007669"/>
    <property type="project" value="UniProtKB-KW"/>
</dbReference>
<dbReference type="Proteomes" id="UP000830542">
    <property type="component" value="Chromosome"/>
</dbReference>
<reference evidence="2" key="2">
    <citation type="submission" date="2022-04" db="EMBL/GenBank/DDBJ databases">
        <title>Sequencing and genomic assembly of Halococcus dombrowskii.</title>
        <authorList>
            <person name="Lim S.W."/>
            <person name="MacLea K.S."/>
        </authorList>
    </citation>
    <scope>NUCLEOTIDE SEQUENCE</scope>
    <source>
        <strain evidence="2">H4</strain>
    </source>
</reference>
<dbReference type="Pfam" id="PF02515">
    <property type="entry name" value="CoA_transf_3"/>
    <property type="match status" value="1"/>
</dbReference>
<dbReference type="EMBL" id="BAAADN010000085">
    <property type="protein sequence ID" value="GAA0475514.1"/>
    <property type="molecule type" value="Genomic_DNA"/>
</dbReference>
<accession>A0AAV3SM61</accession>
<dbReference type="GeneID" id="71761951"/>
<sequence length="390" mass="41889">MRLDGVRVLDLTRHLPGPYATQLLADAGAEVVKIEDTATGDPTRWMSFESEGSDGTLFEAVNRGKRSVALDLKSDAGREAFFDLVSDADALIEGFRPGVTERLGVDDDSVREHNPEIVYCSLSGYGQTGPYRTRAGHDLNYAAFSGLLDMTRADESATPQVPGVPVGDMAGGLFAAFSIVGALCSRALGNTGGEYLDIAMTDVLLSFSQALAPDALAGETPRPGKTALTGELPWYGIYETADGKFVSIAALEPPFWNAFCETVGREDLVETHMTDDAATRAALREELTELFAAKTRDEWTETFADSDATVEPVRTLPEALDHPQTDSRGIVERTQWPQRIVFPARSSDHADPAAGVPGHGAQTGAVLREAGYTDRDIAELRESEAAVFGE</sequence>
<dbReference type="SUPFAM" id="SSF89796">
    <property type="entry name" value="CoA-transferase family III (CaiB/BaiF)"/>
    <property type="match status" value="1"/>
</dbReference>
<evidence type="ECO:0000313" key="4">
    <source>
        <dbReference type="Proteomes" id="UP001500962"/>
    </source>
</evidence>
<dbReference type="Gene3D" id="3.40.50.10540">
    <property type="entry name" value="Crotonobetainyl-coa:carnitine coa-transferase, domain 1"/>
    <property type="match status" value="1"/>
</dbReference>
<dbReference type="PANTHER" id="PTHR48228">
    <property type="entry name" value="SUCCINYL-COA--D-CITRAMALATE COA-TRANSFERASE"/>
    <property type="match status" value="1"/>
</dbReference>
<evidence type="ECO:0000313" key="1">
    <source>
        <dbReference type="EMBL" id="GAA0475514.1"/>
    </source>
</evidence>
<dbReference type="InterPro" id="IPR023606">
    <property type="entry name" value="CoA-Trfase_III_dom_1_sf"/>
</dbReference>
<name>A0AAV3SM61_HALDO</name>
<dbReference type="PANTHER" id="PTHR48228:SF5">
    <property type="entry name" value="ALPHA-METHYLACYL-COA RACEMASE"/>
    <property type="match status" value="1"/>
</dbReference>
<dbReference type="InterPro" id="IPR003673">
    <property type="entry name" value="CoA-Trfase_fam_III"/>
</dbReference>
<keyword evidence="3" id="KW-1185">Reference proteome</keyword>
<reference evidence="1" key="1">
    <citation type="journal article" date="2014" name="Int. J. Syst. Evol. Microbiol.">
        <title>Complete genome sequence of Corynebacterium casei LMG S-19264T (=DSM 44701T), isolated from a smear-ripened cheese.</title>
        <authorList>
            <consortium name="US DOE Joint Genome Institute (JGI-PGF)"/>
            <person name="Walter F."/>
            <person name="Albersmeier A."/>
            <person name="Kalinowski J."/>
            <person name="Ruckert C."/>
        </authorList>
    </citation>
    <scope>NUCLEOTIDE SEQUENCE</scope>
    <source>
        <strain evidence="1">JCM 12289</strain>
    </source>
</reference>
<evidence type="ECO:0000313" key="2">
    <source>
        <dbReference type="EMBL" id="UOO94077.1"/>
    </source>
</evidence>
<keyword evidence="2" id="KW-0808">Transferase</keyword>
<dbReference type="RefSeq" id="WP_244699092.1">
    <property type="nucleotide sequence ID" value="NZ_BAAADN010000085.1"/>
</dbReference>
<reference evidence="1" key="3">
    <citation type="submission" date="2023-12" db="EMBL/GenBank/DDBJ databases">
        <authorList>
            <person name="Sun Q."/>
            <person name="Inoue M."/>
        </authorList>
    </citation>
    <scope>NUCLEOTIDE SEQUENCE</scope>
    <source>
        <strain evidence="1">JCM 12289</strain>
    </source>
</reference>
<proteinExistence type="predicted"/>
<dbReference type="KEGG" id="hdo:MUK72_08845"/>
<gene>
    <name evidence="1" type="ORF">GCM10008985_34800</name>
    <name evidence="2" type="ORF">MUK72_08845</name>
</gene>
<dbReference type="Gene3D" id="3.30.1540.10">
    <property type="entry name" value="formyl-coa transferase, domain 3"/>
    <property type="match status" value="1"/>
</dbReference>
<dbReference type="AlphaFoldDB" id="A0AAV3SM61"/>
<dbReference type="EMBL" id="CP095005">
    <property type="protein sequence ID" value="UOO94077.1"/>
    <property type="molecule type" value="Genomic_DNA"/>
</dbReference>
<dbReference type="Proteomes" id="UP001500962">
    <property type="component" value="Unassembled WGS sequence"/>
</dbReference>
<dbReference type="InterPro" id="IPR050509">
    <property type="entry name" value="CoA-transferase_III"/>
</dbReference>
<protein>
    <submittedName>
        <fullName evidence="1">CaiB/BaiF CoA-transferase family protein</fullName>
    </submittedName>
    <submittedName>
        <fullName evidence="2">CoA transferase</fullName>
    </submittedName>
</protein>